<dbReference type="InterPro" id="IPR017871">
    <property type="entry name" value="ABC_transporter-like_CS"/>
</dbReference>
<evidence type="ECO:0000256" key="1">
    <source>
        <dbReference type="ARBA" id="ARBA00004651"/>
    </source>
</evidence>
<dbReference type="PANTHER" id="PTHR24221:SF430">
    <property type="entry name" value="MULTIDRUG RESISTANCE ABC TRANSPORTER ATP-BINDING_PERMEASE PROTEIN YHEH-RELATED"/>
    <property type="match status" value="1"/>
</dbReference>
<evidence type="ECO:0000256" key="7">
    <source>
        <dbReference type="ARBA" id="ARBA00023136"/>
    </source>
</evidence>
<protein>
    <submittedName>
        <fullName evidence="11">ABC transporter ATP-binding protein</fullName>
    </submittedName>
</protein>
<evidence type="ECO:0000256" key="5">
    <source>
        <dbReference type="ARBA" id="ARBA00022840"/>
    </source>
</evidence>
<feature type="transmembrane region" description="Helical" evidence="8">
    <location>
        <begin position="23"/>
        <end position="44"/>
    </location>
</feature>
<dbReference type="Gene3D" id="3.40.50.300">
    <property type="entry name" value="P-loop containing nucleotide triphosphate hydrolases"/>
    <property type="match status" value="1"/>
</dbReference>
<evidence type="ECO:0000256" key="2">
    <source>
        <dbReference type="ARBA" id="ARBA00022475"/>
    </source>
</evidence>
<feature type="transmembrane region" description="Helical" evidence="8">
    <location>
        <begin position="159"/>
        <end position="179"/>
    </location>
</feature>
<dbReference type="PROSITE" id="PS50893">
    <property type="entry name" value="ABC_TRANSPORTER_2"/>
    <property type="match status" value="1"/>
</dbReference>
<reference evidence="11 12" key="1">
    <citation type="journal article" date="2014" name="Int. J. Syst. Evol. Microbiol.">
        <title>Ramlibacter solisilvae sp. nov., isolated from forest soil, and emended description of the genus Ramlibacter.</title>
        <authorList>
            <person name="Lee H.J."/>
            <person name="Lee S.H."/>
            <person name="Lee S.S."/>
            <person name="Lee J.S."/>
            <person name="Kim Y."/>
            <person name="Kim S.C."/>
            <person name="Jeon C.O."/>
        </authorList>
    </citation>
    <scope>NUCLEOTIDE SEQUENCE [LARGE SCALE GENOMIC DNA]</scope>
    <source>
        <strain evidence="11 12">5-10</strain>
    </source>
</reference>
<evidence type="ECO:0000256" key="4">
    <source>
        <dbReference type="ARBA" id="ARBA00022741"/>
    </source>
</evidence>
<name>A0A127JZW0_9BURK</name>
<dbReference type="SMART" id="SM00382">
    <property type="entry name" value="AAA"/>
    <property type="match status" value="1"/>
</dbReference>
<dbReference type="Gene3D" id="1.20.1560.10">
    <property type="entry name" value="ABC transporter type 1, transmembrane domain"/>
    <property type="match status" value="1"/>
</dbReference>
<organism evidence="11 12">
    <name type="scientific">Ramlibacter tataouinensis</name>
    <dbReference type="NCBI Taxonomy" id="94132"/>
    <lineage>
        <taxon>Bacteria</taxon>
        <taxon>Pseudomonadati</taxon>
        <taxon>Pseudomonadota</taxon>
        <taxon>Betaproteobacteria</taxon>
        <taxon>Burkholderiales</taxon>
        <taxon>Comamonadaceae</taxon>
        <taxon>Ramlibacter</taxon>
    </lineage>
</organism>
<keyword evidence="6 8" id="KW-1133">Transmembrane helix</keyword>
<evidence type="ECO:0000259" key="10">
    <source>
        <dbReference type="PROSITE" id="PS50929"/>
    </source>
</evidence>
<keyword evidence="12" id="KW-1185">Reference proteome</keyword>
<evidence type="ECO:0000256" key="6">
    <source>
        <dbReference type="ARBA" id="ARBA00022989"/>
    </source>
</evidence>
<gene>
    <name evidence="11" type="ORF">UC35_12885</name>
</gene>
<evidence type="ECO:0000259" key="9">
    <source>
        <dbReference type="PROSITE" id="PS50893"/>
    </source>
</evidence>
<feature type="transmembrane region" description="Helical" evidence="8">
    <location>
        <begin position="131"/>
        <end position="153"/>
    </location>
</feature>
<dbReference type="Proteomes" id="UP000070433">
    <property type="component" value="Chromosome"/>
</dbReference>
<dbReference type="PATRIC" id="fig|94132.3.peg.2615"/>
<dbReference type="InterPro" id="IPR003593">
    <property type="entry name" value="AAA+_ATPase"/>
</dbReference>
<keyword evidence="3 8" id="KW-0812">Transmembrane</keyword>
<evidence type="ECO:0000313" key="12">
    <source>
        <dbReference type="Proteomes" id="UP000070433"/>
    </source>
</evidence>
<dbReference type="GO" id="GO:0016887">
    <property type="term" value="F:ATP hydrolysis activity"/>
    <property type="evidence" value="ECO:0007669"/>
    <property type="project" value="InterPro"/>
</dbReference>
<evidence type="ECO:0000256" key="8">
    <source>
        <dbReference type="SAM" id="Phobius"/>
    </source>
</evidence>
<dbReference type="PROSITE" id="PS50929">
    <property type="entry name" value="ABC_TM1F"/>
    <property type="match status" value="1"/>
</dbReference>
<feature type="transmembrane region" description="Helical" evidence="8">
    <location>
        <begin position="244"/>
        <end position="267"/>
    </location>
</feature>
<dbReference type="InterPro" id="IPR036640">
    <property type="entry name" value="ABC1_TM_sf"/>
</dbReference>
<keyword evidence="4" id="KW-0547">Nucleotide-binding</keyword>
<sequence>MGDAAALLLRAAAPDRAHLVQGLFWLLVAAGLEALGPLIAKTFIDTFLLPRRADLPEIAVLLLGSLLAGMVASWLRYRQLTRLAGLAMRSVQRIRENVYGHVLRLPMSFFDRAITGQLVSRVTNDTEAVKMLYVQVLFVMLDSVIVLAGAMLAMMWLDWRLMLIVATLVPAMTVIVALYQRLSAPAVTRTRELRSELNAQVAESIGGMGVLQASNATERFSGRFAAINEAHYRSRQRELRANAWLLRPVLDLLNVLLLATVIFVFSLRSEGGVGMTALEVGVLYAFISYIARVVEPLIQITMQFAQLQQAMVGAARVHALLKEAETPVAPPRGRVTEGAIAIEHLDFGYLPGRQVLHGLDLRIAAGSFHGIVGHTGSGKSTLLSLLLRFYPAPAGSIRIDGTPVDAIGEDHFREAVGLVPQEPFLLAASARENIAMGRAMTDEQVHEAARAAHAHDFIMGLEHGYDTPLGEGGARLSVGQKQLIAIARALAGKPRILFLDEATSHIDSETEQVVQRALSGLRGQVTIVAIAHRLSTIREADRIVVLNHGRIAERGTHGELMAIEGGLYQRLYLLQQLEEEEEEAPEEAPE</sequence>
<dbReference type="Pfam" id="PF00005">
    <property type="entry name" value="ABC_tran"/>
    <property type="match status" value="1"/>
</dbReference>
<accession>A0A127JZW0</accession>
<keyword evidence="2" id="KW-1003">Cell membrane</keyword>
<dbReference type="InterPro" id="IPR003439">
    <property type="entry name" value="ABC_transporter-like_ATP-bd"/>
</dbReference>
<feature type="transmembrane region" description="Helical" evidence="8">
    <location>
        <begin position="56"/>
        <end position="75"/>
    </location>
</feature>
<dbReference type="SUPFAM" id="SSF90123">
    <property type="entry name" value="ABC transporter transmembrane region"/>
    <property type="match status" value="1"/>
</dbReference>
<dbReference type="GO" id="GO:0005886">
    <property type="term" value="C:plasma membrane"/>
    <property type="evidence" value="ECO:0007669"/>
    <property type="project" value="UniProtKB-SubCell"/>
</dbReference>
<dbReference type="EMBL" id="CP010951">
    <property type="protein sequence ID" value="AMO25425.1"/>
    <property type="molecule type" value="Genomic_DNA"/>
</dbReference>
<evidence type="ECO:0000313" key="11">
    <source>
        <dbReference type="EMBL" id="AMO25425.1"/>
    </source>
</evidence>
<proteinExistence type="predicted"/>
<dbReference type="AlphaFoldDB" id="A0A127JZW0"/>
<dbReference type="GO" id="GO:0034040">
    <property type="term" value="F:ATPase-coupled lipid transmembrane transporter activity"/>
    <property type="evidence" value="ECO:0007669"/>
    <property type="project" value="TreeGrafter"/>
</dbReference>
<dbReference type="InterPro" id="IPR011527">
    <property type="entry name" value="ABC1_TM_dom"/>
</dbReference>
<feature type="domain" description="ABC transmembrane type-1" evidence="10">
    <location>
        <begin position="22"/>
        <end position="309"/>
    </location>
</feature>
<dbReference type="FunFam" id="3.40.50.300:FF:000218">
    <property type="entry name" value="Multidrug ABC transporter ATP-binding protein"/>
    <property type="match status" value="1"/>
</dbReference>
<dbReference type="SUPFAM" id="SSF52540">
    <property type="entry name" value="P-loop containing nucleoside triphosphate hydrolases"/>
    <property type="match status" value="1"/>
</dbReference>
<keyword evidence="5 11" id="KW-0067">ATP-binding</keyword>
<comment type="subcellular location">
    <subcellularLocation>
        <location evidence="1">Cell membrane</location>
        <topology evidence="1">Multi-pass membrane protein</topology>
    </subcellularLocation>
</comment>
<dbReference type="PROSITE" id="PS00211">
    <property type="entry name" value="ABC_TRANSPORTER_1"/>
    <property type="match status" value="1"/>
</dbReference>
<dbReference type="InterPro" id="IPR027417">
    <property type="entry name" value="P-loop_NTPase"/>
</dbReference>
<dbReference type="InterPro" id="IPR039421">
    <property type="entry name" value="Type_1_exporter"/>
</dbReference>
<feature type="domain" description="ABC transporter" evidence="9">
    <location>
        <begin position="340"/>
        <end position="573"/>
    </location>
</feature>
<dbReference type="GO" id="GO:0005524">
    <property type="term" value="F:ATP binding"/>
    <property type="evidence" value="ECO:0007669"/>
    <property type="project" value="UniProtKB-KW"/>
</dbReference>
<dbReference type="CDD" id="cd18544">
    <property type="entry name" value="ABC_6TM_TmrA_like"/>
    <property type="match status" value="1"/>
</dbReference>
<evidence type="ECO:0000256" key="3">
    <source>
        <dbReference type="ARBA" id="ARBA00022692"/>
    </source>
</evidence>
<dbReference type="GO" id="GO:0140359">
    <property type="term" value="F:ABC-type transporter activity"/>
    <property type="evidence" value="ECO:0007669"/>
    <property type="project" value="InterPro"/>
</dbReference>
<dbReference type="PANTHER" id="PTHR24221">
    <property type="entry name" value="ATP-BINDING CASSETTE SUB-FAMILY B"/>
    <property type="match status" value="1"/>
</dbReference>
<keyword evidence="7 8" id="KW-0472">Membrane</keyword>
<dbReference type="Pfam" id="PF00664">
    <property type="entry name" value="ABC_membrane"/>
    <property type="match status" value="1"/>
</dbReference>